<dbReference type="InterPro" id="IPR001214">
    <property type="entry name" value="SET_dom"/>
</dbReference>
<dbReference type="Gene3D" id="2.170.270.10">
    <property type="entry name" value="SET domain"/>
    <property type="match status" value="1"/>
</dbReference>
<evidence type="ECO:0000313" key="5">
    <source>
        <dbReference type="Proteomes" id="UP000270927"/>
    </source>
</evidence>
<feature type="compositionally biased region" description="Basic and acidic residues" evidence="1">
    <location>
        <begin position="959"/>
        <end position="971"/>
    </location>
</feature>
<dbReference type="OrthoDB" id="947125at2"/>
<dbReference type="InterPro" id="IPR046341">
    <property type="entry name" value="SET_dom_sf"/>
</dbReference>
<evidence type="ECO:0000256" key="2">
    <source>
        <dbReference type="SAM" id="SignalP"/>
    </source>
</evidence>
<dbReference type="EMBL" id="RARA01000026">
    <property type="protein sequence ID" value="ROT47150.1"/>
    <property type="molecule type" value="Genomic_DNA"/>
</dbReference>
<feature type="signal peptide" evidence="2">
    <location>
        <begin position="1"/>
        <end position="30"/>
    </location>
</feature>
<feature type="domain" description="SET" evidence="3">
    <location>
        <begin position="693"/>
        <end position="841"/>
    </location>
</feature>
<evidence type="ECO:0000259" key="3">
    <source>
        <dbReference type="PROSITE" id="PS50280"/>
    </source>
</evidence>
<dbReference type="RefSeq" id="WP_123663434.1">
    <property type="nucleotide sequence ID" value="NZ_RARA01000026.1"/>
</dbReference>
<comment type="caution">
    <text evidence="4">The sequence shown here is derived from an EMBL/GenBank/DDBJ whole genome shotgun (WGS) entry which is preliminary data.</text>
</comment>
<feature type="chain" id="PRO_5017936334" evidence="2">
    <location>
        <begin position="31"/>
        <end position="990"/>
    </location>
</feature>
<keyword evidence="2" id="KW-0732">Signal</keyword>
<dbReference type="AlphaFoldDB" id="A0A3N2QBK3"/>
<dbReference type="Pfam" id="PF00856">
    <property type="entry name" value="SET"/>
    <property type="match status" value="1"/>
</dbReference>
<feature type="region of interest" description="Disordered" evidence="1">
    <location>
        <begin position="31"/>
        <end position="55"/>
    </location>
</feature>
<dbReference type="SUPFAM" id="SSF82199">
    <property type="entry name" value="SET domain"/>
    <property type="match status" value="1"/>
</dbReference>
<keyword evidence="5" id="KW-1185">Reference proteome</keyword>
<organism evidence="4 5">
    <name type="scientific">Candidatus Cardinium hertigii</name>
    <dbReference type="NCBI Taxonomy" id="247481"/>
    <lineage>
        <taxon>Bacteria</taxon>
        <taxon>Pseudomonadati</taxon>
        <taxon>Bacteroidota</taxon>
        <taxon>Cytophagia</taxon>
        <taxon>Cytophagales</taxon>
        <taxon>Amoebophilaceae</taxon>
        <taxon>Candidatus Cardinium</taxon>
    </lineage>
</organism>
<feature type="compositionally biased region" description="Basic residues" evidence="1">
    <location>
        <begin position="935"/>
        <end position="946"/>
    </location>
</feature>
<dbReference type="PROSITE" id="PS50280">
    <property type="entry name" value="SET"/>
    <property type="match status" value="1"/>
</dbReference>
<feature type="compositionally biased region" description="Polar residues" evidence="1">
    <location>
        <begin position="38"/>
        <end position="55"/>
    </location>
</feature>
<evidence type="ECO:0000313" key="4">
    <source>
        <dbReference type="EMBL" id="ROT47150.1"/>
    </source>
</evidence>
<evidence type="ECO:0000256" key="1">
    <source>
        <dbReference type="SAM" id="MobiDB-lite"/>
    </source>
</evidence>
<accession>A0A3N2QBK3</accession>
<name>A0A3N2QBK3_9BACT</name>
<gene>
    <name evidence="4" type="ORF">EDM02_04705</name>
</gene>
<dbReference type="Proteomes" id="UP000270927">
    <property type="component" value="Unassembled WGS sequence"/>
</dbReference>
<reference evidence="4 5" key="1">
    <citation type="submission" date="2018-09" db="EMBL/GenBank/DDBJ databases">
        <title>Comparative Genomics of Wolbachia-Cardinium Dual Endosymbiosis in a Plant-Parasitic Nematode.</title>
        <authorList>
            <person name="Brown A.M.V."/>
            <person name="Wasala S.K."/>
            <person name="Howe D.K."/>
            <person name="Peetz A.B."/>
            <person name="Zasada I.A."/>
            <person name="Denver D.R."/>
        </authorList>
    </citation>
    <scope>NUCLEOTIDE SEQUENCE [LARGE SCALE GENOMIC DNA]</scope>
    <source>
        <strain evidence="4 5">Pp_1</strain>
    </source>
</reference>
<protein>
    <submittedName>
        <fullName evidence="4">SET domain-containing protein</fullName>
    </submittedName>
</protein>
<sequence length="990" mass="110989">MSRYTFFRYLKLQYFFIAFIWHAGQSTAQAQEKKKNTPAESNQKSLQNKATTSNLETSEYSINEQHIEYVHTIFKRMEEMRGKPTCPPSTDPDYVGIHFITMLCNSRGANANSKTKLHNNFIKTIRENQDGIAVLAYLFKDKKSPLRTFFQSTLYRSGKQAATNLLALAKELYTIQRNESNSVNETSSITFVKTSKLEALRKNQHAIASRNISSILANSGAQSVDQFKALFDLFFEEDAVGDYILSAKLKVFLDNNVAFECISSILNGSGKSAAKAFEDLFEALFEKENGEENGAYVPSKRLKAFNDHGVKLANVSSILHSAGNSAAKAFEELFDTLFEKENREKNGAYVPGKRLKAFNDHGVKLANISSILGGAGNSAAKAFKELFNALFEKENREKNGAYAPGKRLKAFNDHGIKLANISSILSGSGRSATKAFEELFAKLFEWKDGAYVPTAELKVFKENGVKLANISNILSGSGSSAAKAFEELFAKLFEWKDGAYVPTAELKAFKENGVRIINISNILSSSGRSAAKAFGTLFKLFFTLEGNRYVKTNNLTNLEKKDIHLVQLITLLSGAATQIEERFNNVYKLLTDPTLQANLQNAFALYDKAQQGIEATVEKDELLMGQQAKAIIEKFLAQPATLTKGKLYYWDSNNETPTYKLSPYHYQKEFKEFYENVYKKDKKYYRSDLLKVRGITKLDSGPEALVGQEGVFATKPILPNTILGIYTGILLSLDEDERKISLDLQSEIECLQKQRCGGFNKLDSYAFNIDLGSDVLCLSGYCRGNALLKINASTTHGLLNQETRLANVSVSQVRYNNGVPFIVFYTDKLIEKDAQLLFDYGRDYWEENKSNYCDLATHDAPIYSQYMDLNKKPLALPFIKFLKYNYRDVYKKLIQTSDNIFEVHDNVLTDADRVVTAITIDNSGLNSSVTEPIPKVKKGKKGKKRKLNETVANPAAKQNKKDVESKQKDKGNVGVRQEQVFLKYPFSGVA</sequence>
<feature type="region of interest" description="Disordered" evidence="1">
    <location>
        <begin position="931"/>
        <end position="971"/>
    </location>
</feature>
<proteinExistence type="predicted"/>